<keyword evidence="1" id="KW-0808">Transferase</keyword>
<reference evidence="1 2" key="1">
    <citation type="journal article" date="2019" name="Emerg. Microbes Infect.">
        <title>Comprehensive subspecies identification of 175 nontuberculous mycobacteria species based on 7547 genomic profiles.</title>
        <authorList>
            <person name="Matsumoto Y."/>
            <person name="Kinjo T."/>
            <person name="Motooka D."/>
            <person name="Nabeya D."/>
            <person name="Jung N."/>
            <person name="Uechi K."/>
            <person name="Horii T."/>
            <person name="Iida T."/>
            <person name="Fujita J."/>
            <person name="Nakamura S."/>
        </authorList>
    </citation>
    <scope>NUCLEOTIDE SEQUENCE [LARGE SCALE GENOMIC DNA]</scope>
    <source>
        <strain evidence="1 2">JCM 30395</strain>
    </source>
</reference>
<keyword evidence="2" id="KW-1185">Reference proteome</keyword>
<dbReference type="Gene3D" id="3.90.1200.10">
    <property type="match status" value="1"/>
</dbReference>
<proteinExistence type="predicted"/>
<name>A0A7I7SP60_9MYCO</name>
<evidence type="ECO:0000313" key="1">
    <source>
        <dbReference type="EMBL" id="BBY58300.1"/>
    </source>
</evidence>
<dbReference type="KEGG" id="msar:MSAR_14360"/>
<dbReference type="Pfam" id="PF04655">
    <property type="entry name" value="APH_6_hur"/>
    <property type="match status" value="1"/>
</dbReference>
<dbReference type="GO" id="GO:0016301">
    <property type="term" value="F:kinase activity"/>
    <property type="evidence" value="ECO:0007669"/>
    <property type="project" value="UniProtKB-KW"/>
</dbReference>
<dbReference type="AlphaFoldDB" id="A0A7I7SP60"/>
<dbReference type="EMBL" id="AP022595">
    <property type="protein sequence ID" value="BBY58300.1"/>
    <property type="molecule type" value="Genomic_DNA"/>
</dbReference>
<dbReference type="GO" id="GO:0019748">
    <property type="term" value="P:secondary metabolic process"/>
    <property type="evidence" value="ECO:0007669"/>
    <property type="project" value="InterPro"/>
</dbReference>
<organism evidence="1 2">
    <name type="scientific">Mycolicibacterium sarraceniae</name>
    <dbReference type="NCBI Taxonomy" id="1534348"/>
    <lineage>
        <taxon>Bacteria</taxon>
        <taxon>Bacillati</taxon>
        <taxon>Actinomycetota</taxon>
        <taxon>Actinomycetes</taxon>
        <taxon>Mycobacteriales</taxon>
        <taxon>Mycobacteriaceae</taxon>
        <taxon>Mycolicibacterium</taxon>
    </lineage>
</organism>
<sequence length="294" mass="33242">MTVLPAGVRAMAGRGPQWATWIDALPRLTRDVIAQWRLRPDGPATHGYCSLVLPVWTPDGAAAMLKVAFPNDESEHEHLALRRWGGDGTVRLLSADPHRRALVLERLGDTDLTAVPDLEACRIVAGLYRQLHVRAMPQLRPLTYYLDRWTAQLAELPRSAPIPRRLVEQALSQCADLTADPAAEARVIHCDLHYENVLAARRQPWLVIDPKPVNGDPHYEIAPMLWNRFDELAGDVRDGIRRRFYTLVDAADFDEDRARAWVVIRMVFNAMWAVQEAERNWLTTCIAVAKAVQD</sequence>
<accession>A0A7I7SP60</accession>
<dbReference type="InterPro" id="IPR011009">
    <property type="entry name" value="Kinase-like_dom_sf"/>
</dbReference>
<gene>
    <name evidence="1" type="ORF">MSAR_14360</name>
</gene>
<evidence type="ECO:0000313" key="2">
    <source>
        <dbReference type="Proteomes" id="UP000466445"/>
    </source>
</evidence>
<dbReference type="SUPFAM" id="SSF56112">
    <property type="entry name" value="Protein kinase-like (PK-like)"/>
    <property type="match status" value="1"/>
</dbReference>
<dbReference type="RefSeq" id="WP_163695694.1">
    <property type="nucleotide sequence ID" value="NZ_AP022595.1"/>
</dbReference>
<protein>
    <submittedName>
        <fullName evidence="1">Streptomycin 6-kinase</fullName>
    </submittedName>
</protein>
<dbReference type="Proteomes" id="UP000466445">
    <property type="component" value="Chromosome"/>
</dbReference>
<dbReference type="GO" id="GO:0016773">
    <property type="term" value="F:phosphotransferase activity, alcohol group as acceptor"/>
    <property type="evidence" value="ECO:0007669"/>
    <property type="project" value="InterPro"/>
</dbReference>
<keyword evidence="1" id="KW-0418">Kinase</keyword>
<dbReference type="InterPro" id="IPR006748">
    <property type="entry name" value="NH2Glyco/OHUrea_AB-resist_kin"/>
</dbReference>